<comment type="caution">
    <text evidence="3">The sequence shown here is derived from an EMBL/GenBank/DDBJ whole genome shotgun (WGS) entry which is preliminary data.</text>
</comment>
<protein>
    <submittedName>
        <fullName evidence="3">Alkene reductase</fullName>
    </submittedName>
</protein>
<name>A0ABV7LD05_9HYPH</name>
<keyword evidence="4" id="KW-1185">Reference proteome</keyword>
<dbReference type="RefSeq" id="WP_376830910.1">
    <property type="nucleotide sequence ID" value="NZ_JBHLWR010000006.1"/>
</dbReference>
<dbReference type="Gene3D" id="3.20.20.70">
    <property type="entry name" value="Aldolase class I"/>
    <property type="match status" value="1"/>
</dbReference>
<dbReference type="CDD" id="cd02933">
    <property type="entry name" value="OYE_like_FMN"/>
    <property type="match status" value="1"/>
</dbReference>
<sequence>MTTAVAGPGRAHLFSRLHSGVLRLEHRVAMAPLTRMRCPGEIPQPLNAVYYGQRASRGGLIIAEATQVHPTGRGAPDTPGIYTKEQVEGWKAVTRAVHARGGQIFLQLWHVGRVSHPSHQPDGALPVAPSAVAADINVLTRDRQPTPMLTPRALADAEIHALIGAWRDAGRNALEAGFDGVEVHGANGYLLEQFLQSRSNRRDDHWGGCIENRARLLLEVTRELAAACGPERVGVRLSPFGVANGSGEDDPMPLYAHVVKQLAPMGLAYLHLIEPRASGAGQREVNHEGAPRAAELFRPLWPGVLISAGNYTGDEAGRTIAAGHADVVAFGRYFTSNPDLPERLRSGAPLTPYHRPTFYTPGEKGYTDFPRADGQPA</sequence>
<dbReference type="Proteomes" id="UP001595536">
    <property type="component" value="Unassembled WGS sequence"/>
</dbReference>
<dbReference type="PANTHER" id="PTHR22893:SF98">
    <property type="entry name" value="OXIDOREDUCTASE"/>
    <property type="match status" value="1"/>
</dbReference>
<evidence type="ECO:0000313" key="4">
    <source>
        <dbReference type="Proteomes" id="UP001595536"/>
    </source>
</evidence>
<dbReference type="EMBL" id="JBHRUV010000019">
    <property type="protein sequence ID" value="MFC3265716.1"/>
    <property type="molecule type" value="Genomic_DNA"/>
</dbReference>
<dbReference type="InterPro" id="IPR001155">
    <property type="entry name" value="OxRdtase_FMN_N"/>
</dbReference>
<feature type="region of interest" description="Disordered" evidence="1">
    <location>
        <begin position="344"/>
        <end position="377"/>
    </location>
</feature>
<proteinExistence type="predicted"/>
<accession>A0ABV7LD05</accession>
<dbReference type="InterPro" id="IPR045247">
    <property type="entry name" value="Oye-like"/>
</dbReference>
<evidence type="ECO:0000259" key="2">
    <source>
        <dbReference type="Pfam" id="PF00724"/>
    </source>
</evidence>
<dbReference type="PANTHER" id="PTHR22893">
    <property type="entry name" value="NADH OXIDOREDUCTASE-RELATED"/>
    <property type="match status" value="1"/>
</dbReference>
<evidence type="ECO:0000256" key="1">
    <source>
        <dbReference type="SAM" id="MobiDB-lite"/>
    </source>
</evidence>
<organism evidence="3 4">
    <name type="scientific">Camelimonas abortus</name>
    <dbReference type="NCBI Taxonomy" id="1017184"/>
    <lineage>
        <taxon>Bacteria</taxon>
        <taxon>Pseudomonadati</taxon>
        <taxon>Pseudomonadota</taxon>
        <taxon>Alphaproteobacteria</taxon>
        <taxon>Hyphomicrobiales</taxon>
        <taxon>Chelatococcaceae</taxon>
        <taxon>Camelimonas</taxon>
    </lineage>
</organism>
<gene>
    <name evidence="3" type="ORF">ACFOEX_04975</name>
</gene>
<feature type="domain" description="NADH:flavin oxidoreductase/NADH oxidase N-terminal" evidence="2">
    <location>
        <begin position="13"/>
        <end position="349"/>
    </location>
</feature>
<evidence type="ECO:0000313" key="3">
    <source>
        <dbReference type="EMBL" id="MFC3265716.1"/>
    </source>
</evidence>
<dbReference type="SUPFAM" id="SSF51395">
    <property type="entry name" value="FMN-linked oxidoreductases"/>
    <property type="match status" value="1"/>
</dbReference>
<dbReference type="InterPro" id="IPR013785">
    <property type="entry name" value="Aldolase_TIM"/>
</dbReference>
<reference evidence="4" key="1">
    <citation type="journal article" date="2019" name="Int. J. Syst. Evol. Microbiol.">
        <title>The Global Catalogue of Microorganisms (GCM) 10K type strain sequencing project: providing services to taxonomists for standard genome sequencing and annotation.</title>
        <authorList>
            <consortium name="The Broad Institute Genomics Platform"/>
            <consortium name="The Broad Institute Genome Sequencing Center for Infectious Disease"/>
            <person name="Wu L."/>
            <person name="Ma J."/>
        </authorList>
    </citation>
    <scope>NUCLEOTIDE SEQUENCE [LARGE SCALE GENOMIC DNA]</scope>
    <source>
        <strain evidence="4">CCM 7941</strain>
    </source>
</reference>
<dbReference type="Pfam" id="PF00724">
    <property type="entry name" value="Oxidored_FMN"/>
    <property type="match status" value="1"/>
</dbReference>